<reference evidence="1 2" key="1">
    <citation type="submission" date="2014-04" db="EMBL/GenBank/DDBJ databases">
        <authorList>
            <consortium name="DOE Joint Genome Institute"/>
            <person name="Kuo A."/>
            <person name="Ruytinx J."/>
            <person name="Rineau F."/>
            <person name="Colpaert J."/>
            <person name="Kohler A."/>
            <person name="Nagy L.G."/>
            <person name="Floudas D."/>
            <person name="Copeland A."/>
            <person name="Barry K.W."/>
            <person name="Cichocki N."/>
            <person name="Veneault-Fourrey C."/>
            <person name="LaButti K."/>
            <person name="Lindquist E.A."/>
            <person name="Lipzen A."/>
            <person name="Lundell T."/>
            <person name="Morin E."/>
            <person name="Murat C."/>
            <person name="Sun H."/>
            <person name="Tunlid A."/>
            <person name="Henrissat B."/>
            <person name="Grigoriev I.V."/>
            <person name="Hibbett D.S."/>
            <person name="Martin F."/>
            <person name="Nordberg H.P."/>
            <person name="Cantor M.N."/>
            <person name="Hua S.X."/>
        </authorList>
    </citation>
    <scope>NUCLEOTIDE SEQUENCE [LARGE SCALE GENOMIC DNA]</scope>
    <source>
        <strain evidence="1 2">UH-Slu-Lm8-n1</strain>
    </source>
</reference>
<reference evidence="2" key="2">
    <citation type="submission" date="2015-01" db="EMBL/GenBank/DDBJ databases">
        <title>Evolutionary Origins and Diversification of the Mycorrhizal Mutualists.</title>
        <authorList>
            <consortium name="DOE Joint Genome Institute"/>
            <consortium name="Mycorrhizal Genomics Consortium"/>
            <person name="Kohler A."/>
            <person name="Kuo A."/>
            <person name="Nagy L.G."/>
            <person name="Floudas D."/>
            <person name="Copeland A."/>
            <person name="Barry K.W."/>
            <person name="Cichocki N."/>
            <person name="Veneault-Fourrey C."/>
            <person name="LaButti K."/>
            <person name="Lindquist E.A."/>
            <person name="Lipzen A."/>
            <person name="Lundell T."/>
            <person name="Morin E."/>
            <person name="Murat C."/>
            <person name="Riley R."/>
            <person name="Ohm R."/>
            <person name="Sun H."/>
            <person name="Tunlid A."/>
            <person name="Henrissat B."/>
            <person name="Grigoriev I.V."/>
            <person name="Hibbett D.S."/>
            <person name="Martin F."/>
        </authorList>
    </citation>
    <scope>NUCLEOTIDE SEQUENCE [LARGE SCALE GENOMIC DNA]</scope>
    <source>
        <strain evidence="2">UH-Slu-Lm8-n1</strain>
    </source>
</reference>
<protein>
    <submittedName>
        <fullName evidence="1">Unplaced genomic scaffold CY34scaffold_2, whole genome shotgun sequence</fullName>
    </submittedName>
</protein>
<evidence type="ECO:0000313" key="1">
    <source>
        <dbReference type="EMBL" id="KIK49218.1"/>
    </source>
</evidence>
<name>A0A0D0C2T5_9AGAM</name>
<gene>
    <name evidence="1" type="ORF">CY34DRAFT_307785</name>
</gene>
<evidence type="ECO:0000313" key="2">
    <source>
        <dbReference type="Proteomes" id="UP000054485"/>
    </source>
</evidence>
<dbReference type="EMBL" id="KN835133">
    <property type="protein sequence ID" value="KIK49218.1"/>
    <property type="molecule type" value="Genomic_DNA"/>
</dbReference>
<dbReference type="HOGENOM" id="CLU_1518830_0_0_1"/>
<dbReference type="InParanoid" id="A0A0D0C2T5"/>
<proteinExistence type="predicted"/>
<keyword evidence="2" id="KW-1185">Reference proteome</keyword>
<accession>A0A0D0C2T5</accession>
<dbReference type="AlphaFoldDB" id="A0A0D0C2T5"/>
<organism evidence="1 2">
    <name type="scientific">Suillus luteus UH-Slu-Lm8-n1</name>
    <dbReference type="NCBI Taxonomy" id="930992"/>
    <lineage>
        <taxon>Eukaryota</taxon>
        <taxon>Fungi</taxon>
        <taxon>Dikarya</taxon>
        <taxon>Basidiomycota</taxon>
        <taxon>Agaricomycotina</taxon>
        <taxon>Agaricomycetes</taxon>
        <taxon>Agaricomycetidae</taxon>
        <taxon>Boletales</taxon>
        <taxon>Suillineae</taxon>
        <taxon>Suillaceae</taxon>
        <taxon>Suillus</taxon>
    </lineage>
</organism>
<sequence length="177" mass="20055">MAPLPVFSHPLMKFGCIIDGHAFYTSAMVGRTYLMWLISCICMSASSDRRNHRDLFRFFNAISPPFPRLVPINHHASAQASHIYVVCKGMQRAQRSHETSSIHSGSLQRVTELVRLLHIINNLCLPQRSKSRVGRITPSVGPPSKNFCMVTEYIVLLMNVHTCTSYCYWRFASGRGL</sequence>
<dbReference type="Proteomes" id="UP000054485">
    <property type="component" value="Unassembled WGS sequence"/>
</dbReference>